<dbReference type="AlphaFoldDB" id="A0AB36JRX0"/>
<evidence type="ECO:0000313" key="4">
    <source>
        <dbReference type="EMBL" id="ONK30242.1"/>
    </source>
</evidence>
<dbReference type="InterPro" id="IPR032702">
    <property type="entry name" value="CppA_N"/>
</dbReference>
<dbReference type="InterPro" id="IPR029068">
    <property type="entry name" value="Glyas_Bleomycin-R_OHBP_Dase"/>
</dbReference>
<dbReference type="Gene3D" id="3.10.180.40">
    <property type="entry name" value="C3-degrading proteinase like domains"/>
    <property type="match status" value="1"/>
</dbReference>
<feature type="domain" description="CppA C-terminal" evidence="2">
    <location>
        <begin position="146"/>
        <end position="243"/>
    </location>
</feature>
<proteinExistence type="predicted"/>
<evidence type="ECO:0000313" key="3">
    <source>
        <dbReference type="EMBL" id="ONK28557.1"/>
    </source>
</evidence>
<gene>
    <name evidence="4" type="ORF">BVE84_03090</name>
    <name evidence="3" type="ORF">BVE86_02370</name>
</gene>
<dbReference type="Proteomes" id="UP000188600">
    <property type="component" value="Unassembled WGS sequence"/>
</dbReference>
<evidence type="ECO:0000259" key="2">
    <source>
        <dbReference type="Pfam" id="PF14507"/>
    </source>
</evidence>
<evidence type="ECO:0000313" key="6">
    <source>
        <dbReference type="Proteomes" id="UP000188946"/>
    </source>
</evidence>
<accession>A0AB36JRX0</accession>
<feature type="domain" description="CppA N-terminal" evidence="1">
    <location>
        <begin position="10"/>
        <end position="131"/>
    </location>
</feature>
<sequence>MDRMNVKKIIPIIRINNRGVNQRFLEGNLGFKTYLEDAAFVEFGDGRSSETKLVLVESPSMRTRAVKGVKKLHKIIIRVDNPVEIEALLARGAVFTKLYKGANGYAFESVSPENDCFLLHAEEEVSQLVEILPPVAFHTLEGFEKLTAFSVEKIIINTPQAEKSRHFYEQILPGQQLLAFREVLGEDLLAANDSTWDLDSLRIPVPADMNWSMLEEQLQAPFFKDRKERFLQTVDVNNMELWFEK</sequence>
<keyword evidence="6" id="KW-1185">Reference proteome</keyword>
<comment type="caution">
    <text evidence="3">The sequence shown here is derived from an EMBL/GenBank/DDBJ whole genome shotgun (WGS) entry which is preliminary data.</text>
</comment>
<dbReference type="Gene3D" id="3.10.180.10">
    <property type="entry name" value="2,3-Dihydroxybiphenyl 1,2-Dioxygenase, domain 1"/>
    <property type="match status" value="1"/>
</dbReference>
<dbReference type="EMBL" id="MSPR01000004">
    <property type="protein sequence ID" value="ONK30242.1"/>
    <property type="molecule type" value="Genomic_DNA"/>
</dbReference>
<organism evidence="3 5">
    <name type="scientific">Streptococcus azizii</name>
    <dbReference type="NCBI Taxonomy" id="1579424"/>
    <lineage>
        <taxon>Bacteria</taxon>
        <taxon>Bacillati</taxon>
        <taxon>Bacillota</taxon>
        <taxon>Bacilli</taxon>
        <taxon>Lactobacillales</taxon>
        <taxon>Streptococcaceae</taxon>
        <taxon>Streptococcus</taxon>
    </lineage>
</organism>
<dbReference type="Pfam" id="PF14506">
    <property type="entry name" value="CppA_N"/>
    <property type="match status" value="1"/>
</dbReference>
<protein>
    <submittedName>
        <fullName evidence="3">Chemotaxis protein</fullName>
    </submittedName>
</protein>
<dbReference type="EMBL" id="MSPT01000004">
    <property type="protein sequence ID" value="ONK28557.1"/>
    <property type="molecule type" value="Genomic_DNA"/>
</dbReference>
<dbReference type="Proteomes" id="UP000188946">
    <property type="component" value="Unassembled WGS sequence"/>
</dbReference>
<dbReference type="Pfam" id="PF14507">
    <property type="entry name" value="CppA_C"/>
    <property type="match status" value="1"/>
</dbReference>
<name>A0AB36JRX0_9STRE</name>
<dbReference type="InterPro" id="IPR032703">
    <property type="entry name" value="CppA_C"/>
</dbReference>
<reference evidence="5 6" key="1">
    <citation type="submission" date="2016-12" db="EMBL/GenBank/DDBJ databases">
        <authorList>
            <person name="Gulvik C.A."/>
        </authorList>
    </citation>
    <scope>NUCLEOTIDE SEQUENCE [LARGE SCALE GENOMIC DNA]</scope>
    <source>
        <strain evidence="4 6">12-5202</strain>
        <strain evidence="3 5">12-5291</strain>
    </source>
</reference>
<evidence type="ECO:0000259" key="1">
    <source>
        <dbReference type="Pfam" id="PF14506"/>
    </source>
</evidence>
<evidence type="ECO:0000313" key="5">
    <source>
        <dbReference type="Proteomes" id="UP000188600"/>
    </source>
</evidence>